<proteinExistence type="predicted"/>
<keyword evidence="1" id="KW-1133">Transmembrane helix</keyword>
<keyword evidence="1" id="KW-0472">Membrane</keyword>
<gene>
    <name evidence="2" type="ORF">PPAR1163_LOCUS1969</name>
</gene>
<reference evidence="2" key="1">
    <citation type="submission" date="2021-01" db="EMBL/GenBank/DDBJ databases">
        <authorList>
            <person name="Corre E."/>
            <person name="Pelletier E."/>
            <person name="Niang G."/>
            <person name="Scheremetjew M."/>
            <person name="Finn R."/>
            <person name="Kale V."/>
            <person name="Holt S."/>
            <person name="Cochrane G."/>
            <person name="Meng A."/>
            <person name="Brown T."/>
            <person name="Cohen L."/>
        </authorList>
    </citation>
    <scope>NUCLEOTIDE SEQUENCE</scope>
    <source>
        <strain evidence="2">CCMP2877</strain>
    </source>
</reference>
<organism evidence="2">
    <name type="scientific">Phaeomonas parva</name>
    <dbReference type="NCBI Taxonomy" id="124430"/>
    <lineage>
        <taxon>Eukaryota</taxon>
        <taxon>Sar</taxon>
        <taxon>Stramenopiles</taxon>
        <taxon>Ochrophyta</taxon>
        <taxon>Pinguiophyceae</taxon>
        <taxon>Pinguiochrysidales</taxon>
        <taxon>Pinguiochrysidaceae</taxon>
        <taxon>Phaeomonas</taxon>
    </lineage>
</organism>
<dbReference type="AlphaFoldDB" id="A0A7S1XKP2"/>
<evidence type="ECO:0000256" key="1">
    <source>
        <dbReference type="SAM" id="Phobius"/>
    </source>
</evidence>
<name>A0A7S1XKP2_9STRA</name>
<dbReference type="EMBL" id="HBGJ01003074">
    <property type="protein sequence ID" value="CAD9243623.1"/>
    <property type="molecule type" value="Transcribed_RNA"/>
</dbReference>
<protein>
    <submittedName>
        <fullName evidence="2">Uncharacterized protein</fullName>
    </submittedName>
</protein>
<accession>A0A7S1XKP2</accession>
<sequence>MVKDTLRGLDKFKKPYEDDSTATVCGGVLTIFVPIATLIFMALYFEQLRTAEYPSTLYTKVFPGSDGQREMNFLPTTKCTASSGCWVTGFQSELQGGSTNGQPAERRCRYYQQGEELIDADRVIYYSSDPIDVLTVAWHSDSNFGLSYEVNNVVGYSAELDVQTTEAAGAIDENSANAYKIYKGSNLMSLVRTIGVDDTTVDTWTNTVTSEDGTPDTASNICCSSNTIYDSDNNLLTGSQYTNPCAEPQAYQTRIQPYPTYTEIDIIDPFDFNNWWPDIGGTFSMFDLIAGLVAGFYAGQVAKKKEKEEEEAAAAVEIVPTHKA</sequence>
<keyword evidence="1" id="KW-0812">Transmembrane</keyword>
<evidence type="ECO:0000313" key="2">
    <source>
        <dbReference type="EMBL" id="CAD9243623.1"/>
    </source>
</evidence>
<feature type="transmembrane region" description="Helical" evidence="1">
    <location>
        <begin position="21"/>
        <end position="45"/>
    </location>
</feature>